<dbReference type="eggNOG" id="ENOG502ZRZX">
    <property type="taxonomic scope" value="Bacteria"/>
</dbReference>
<keyword evidence="1" id="KW-1133">Transmembrane helix</keyword>
<keyword evidence="1" id="KW-0812">Transmembrane</keyword>
<gene>
    <name evidence="2" type="ORF">HJ01_02421</name>
</gene>
<proteinExistence type="predicted"/>
<feature type="transmembrane region" description="Helical" evidence="1">
    <location>
        <begin position="6"/>
        <end position="25"/>
    </location>
</feature>
<evidence type="ECO:0000313" key="3">
    <source>
        <dbReference type="Proteomes" id="UP000005566"/>
    </source>
</evidence>
<accession>H7FT02</accession>
<dbReference type="PATRIC" id="fig|1086011.3.peg.2370"/>
<dbReference type="STRING" id="1086011.HJ01_02421"/>
<keyword evidence="1" id="KW-0472">Membrane</keyword>
<dbReference type="EMBL" id="AHKF01000018">
    <property type="protein sequence ID" value="EIA08699.1"/>
    <property type="molecule type" value="Genomic_DNA"/>
</dbReference>
<dbReference type="OrthoDB" id="772121at2"/>
<evidence type="ECO:0008006" key="4">
    <source>
        <dbReference type="Google" id="ProtNLM"/>
    </source>
</evidence>
<evidence type="ECO:0000256" key="1">
    <source>
        <dbReference type="SAM" id="Phobius"/>
    </source>
</evidence>
<organism evidence="2 3">
    <name type="scientific">Flavobacterium frigoris (strain PS1)</name>
    <dbReference type="NCBI Taxonomy" id="1086011"/>
    <lineage>
        <taxon>Bacteria</taxon>
        <taxon>Pseudomonadati</taxon>
        <taxon>Bacteroidota</taxon>
        <taxon>Flavobacteriia</taxon>
        <taxon>Flavobacteriales</taxon>
        <taxon>Flavobacteriaceae</taxon>
        <taxon>Flavobacterium</taxon>
    </lineage>
</organism>
<evidence type="ECO:0000313" key="2">
    <source>
        <dbReference type="EMBL" id="EIA08699.1"/>
    </source>
</evidence>
<dbReference type="AlphaFoldDB" id="H7FT02"/>
<keyword evidence="3" id="KW-1185">Reference proteome</keyword>
<protein>
    <recommendedName>
        <fullName evidence="4">YGGT family protein</fullName>
    </recommendedName>
</protein>
<feature type="transmembrane region" description="Helical" evidence="1">
    <location>
        <begin position="60"/>
        <end position="81"/>
    </location>
</feature>
<name>H7FT02_FLAFP</name>
<sequence>MIKLIPILISLLIIGLFLYSKLLPYRDKLNPQYKKTFDFFNSLFSPVFNFLKKRIKPFQVGLGLSIDMSQIVLLIIFLMLLNLF</sequence>
<comment type="caution">
    <text evidence="2">The sequence shown here is derived from an EMBL/GenBank/DDBJ whole genome shotgun (WGS) entry which is preliminary data.</text>
</comment>
<reference evidence="2 3" key="1">
    <citation type="journal article" date="2014" name="Acta Crystallogr. D">
        <title>Structure-based characterization and antifreeze properties of a hyperactive ice-binding protein from the Antarctic bacterium Flavobacterium frigoris PS1.</title>
        <authorList>
            <person name="Do H."/>
            <person name="Kim S.J."/>
            <person name="Kim H.J."/>
            <person name="Lee J.H."/>
        </authorList>
    </citation>
    <scope>NUCLEOTIDE SEQUENCE [LARGE SCALE GENOMIC DNA]</scope>
    <source>
        <strain evidence="2 3">PS1</strain>
    </source>
</reference>
<dbReference type="Proteomes" id="UP000005566">
    <property type="component" value="Unassembled WGS sequence"/>
</dbReference>